<accession>M4VB26</accession>
<dbReference type="Gene3D" id="3.60.10.10">
    <property type="entry name" value="Endonuclease/exonuclease/phosphatase"/>
    <property type="match status" value="1"/>
</dbReference>
<protein>
    <recommendedName>
        <fullName evidence="2">Endonuclease/exonuclease/phosphatase domain-containing protein</fullName>
    </recommendedName>
</protein>
<dbReference type="PANTHER" id="PTHR42834">
    <property type="entry name" value="ENDONUCLEASE/EXONUCLEASE/PHOSPHATASE FAMILY PROTEIN (AFU_ORTHOLOGUE AFUA_3G09210)"/>
    <property type="match status" value="1"/>
</dbReference>
<evidence type="ECO:0000259" key="2">
    <source>
        <dbReference type="Pfam" id="PF19580"/>
    </source>
</evidence>
<dbReference type="KEGG" id="bex:A11Q_1010"/>
<dbReference type="Pfam" id="PF19580">
    <property type="entry name" value="Exo_endo_phos_3"/>
    <property type="match status" value="1"/>
</dbReference>
<organism evidence="3 4">
    <name type="scientific">Pseudobdellovibrio exovorus JSS</name>
    <dbReference type="NCBI Taxonomy" id="1184267"/>
    <lineage>
        <taxon>Bacteria</taxon>
        <taxon>Pseudomonadati</taxon>
        <taxon>Bdellovibrionota</taxon>
        <taxon>Bdellovibrionia</taxon>
        <taxon>Bdellovibrionales</taxon>
        <taxon>Pseudobdellovibrionaceae</taxon>
        <taxon>Pseudobdellovibrio</taxon>
    </lineage>
</organism>
<dbReference type="AlphaFoldDB" id="M4VB26"/>
<evidence type="ECO:0000313" key="4">
    <source>
        <dbReference type="Proteomes" id="UP000012040"/>
    </source>
</evidence>
<dbReference type="InterPro" id="IPR005135">
    <property type="entry name" value="Endo/exonuclease/phosphatase"/>
</dbReference>
<keyword evidence="4" id="KW-1185">Reference proteome</keyword>
<dbReference type="RefSeq" id="WP_015469716.1">
    <property type="nucleotide sequence ID" value="NC_020813.1"/>
</dbReference>
<keyword evidence="1" id="KW-0732">Signal</keyword>
<dbReference type="PATRIC" id="fig|1184267.3.peg.1024"/>
<dbReference type="HOGENOM" id="CLU_058239_1_0_7"/>
<dbReference type="SUPFAM" id="SSF56219">
    <property type="entry name" value="DNase I-like"/>
    <property type="match status" value="1"/>
</dbReference>
<evidence type="ECO:0000256" key="1">
    <source>
        <dbReference type="SAM" id="SignalP"/>
    </source>
</evidence>
<dbReference type="STRING" id="1184267.A11Q_1010"/>
<dbReference type="EMBL" id="CP003537">
    <property type="protein sequence ID" value="AGH95226.1"/>
    <property type="molecule type" value="Genomic_DNA"/>
</dbReference>
<proteinExistence type="predicted"/>
<feature type="signal peptide" evidence="1">
    <location>
        <begin position="1"/>
        <end position="21"/>
    </location>
</feature>
<reference evidence="3 4" key="1">
    <citation type="journal article" date="2013" name="ISME J.">
        <title>By their genes ye shall know them: genomic signatures of predatory bacteria.</title>
        <authorList>
            <person name="Pasternak Z."/>
            <person name="Pietrokovski S."/>
            <person name="Rotem O."/>
            <person name="Gophna U."/>
            <person name="Lurie-Weinberger M.N."/>
            <person name="Jurkevitch E."/>
        </authorList>
    </citation>
    <scope>NUCLEOTIDE SEQUENCE [LARGE SCALE GENOMIC DNA]</scope>
    <source>
        <strain evidence="3 4">JSS</strain>
    </source>
</reference>
<feature type="chain" id="PRO_5004060129" description="Endonuclease/exonuclease/phosphatase domain-containing protein" evidence="1">
    <location>
        <begin position="22"/>
        <end position="371"/>
    </location>
</feature>
<dbReference type="OrthoDB" id="5288880at2"/>
<dbReference type="PROSITE" id="PS51257">
    <property type="entry name" value="PROKAR_LIPOPROTEIN"/>
    <property type="match status" value="1"/>
</dbReference>
<dbReference type="InterPro" id="IPR036691">
    <property type="entry name" value="Endo/exonu/phosph_ase_sf"/>
</dbReference>
<dbReference type="Proteomes" id="UP000012040">
    <property type="component" value="Chromosome"/>
</dbReference>
<sequence length="371" mass="42258">MKKLIQILSLSILSFFFFVSCKSTPSVDTNQNSSVLISQQSVAKSENEISIMTYNVENLFDTQHDEGTEDFSYLPLKDKNQKKVQDYCKSVKNNFYRKQCFEFDWSDEALEAKMRNLNHVIRFTDQGRGPDNIMLTEVENLRVLKQFVNGPLSDLGYKTVVLIEGPDLRGIDPAFISKFPQVGKEKLHLIPYKDKNPEQLKWAKRSRGILEVVVKAPNGKNITFLTAHFPSQSNPTEWRAQAIDFAKNLMLKYQKQGRAVVFGGDLNIIASEEETHGYFKNQMTQAGQVSHLVGCKHCVGSYNYKGTWSFLDILVFSNNLKTVGFELIPDSIQIVKTSMNTDTQGSPKRFDSIEKSGAADHFPLYARIKYF</sequence>
<dbReference type="eggNOG" id="COG2374">
    <property type="taxonomic scope" value="Bacteria"/>
</dbReference>
<evidence type="ECO:0000313" key="3">
    <source>
        <dbReference type="EMBL" id="AGH95226.1"/>
    </source>
</evidence>
<feature type="domain" description="Endonuclease/exonuclease/phosphatase" evidence="2">
    <location>
        <begin position="104"/>
        <end position="368"/>
    </location>
</feature>
<dbReference type="GO" id="GO:0003824">
    <property type="term" value="F:catalytic activity"/>
    <property type="evidence" value="ECO:0007669"/>
    <property type="project" value="InterPro"/>
</dbReference>
<name>M4VB26_9BACT</name>
<gene>
    <name evidence="3" type="ORF">A11Q_1010</name>
</gene>
<dbReference type="PANTHER" id="PTHR42834:SF1">
    <property type="entry name" value="ENDONUCLEASE_EXONUCLEASE_PHOSPHATASE FAMILY PROTEIN (AFU_ORTHOLOGUE AFUA_3G09210)"/>
    <property type="match status" value="1"/>
</dbReference>